<name>A0A919RRP8_9ACTN</name>
<feature type="domain" description="SsuA/THI5-like" evidence="5">
    <location>
        <begin position="53"/>
        <end position="260"/>
    </location>
</feature>
<comment type="similarity">
    <text evidence="2">Belongs to the bacterial solute-binding protein SsuA/TauA family.</text>
</comment>
<comment type="subcellular location">
    <subcellularLocation>
        <location evidence="1">Periplasm</location>
    </subcellularLocation>
</comment>
<evidence type="ECO:0000256" key="1">
    <source>
        <dbReference type="ARBA" id="ARBA00004418"/>
    </source>
</evidence>
<dbReference type="AlphaFoldDB" id="A0A919RRP8"/>
<evidence type="ECO:0000313" key="7">
    <source>
        <dbReference type="Proteomes" id="UP000606172"/>
    </source>
</evidence>
<feature type="chain" id="PRO_5039730492" evidence="4">
    <location>
        <begin position="21"/>
        <end position="352"/>
    </location>
</feature>
<accession>A0A919RRP8</accession>
<dbReference type="GO" id="GO:0042597">
    <property type="term" value="C:periplasmic space"/>
    <property type="evidence" value="ECO:0007669"/>
    <property type="project" value="UniProtKB-SubCell"/>
</dbReference>
<dbReference type="GO" id="GO:0042918">
    <property type="term" value="P:alkanesulfonate transmembrane transport"/>
    <property type="evidence" value="ECO:0007669"/>
    <property type="project" value="TreeGrafter"/>
</dbReference>
<sequence>MRRRTLLFGSIGLAATTLLAACGSGGEQAATSGAGAKESPEITFLYSPYADYGAFFLAQDKGYFAQMGAKVKLVPKGGSSGETYQLVSAGNVVAGGASWGAGLFNAVKSGASLSVLSSVSRVPKDGRDPSPFMVAVGSGVKKVADLRGKKIGVPGPGGFGAYSVALALKTGGLTLKDVELTNISPPDTGPAMANGAIAAAWTIEPMSTALEEKKIATRLVEHHAAGTELGAVVFNTDFLKKNEDAVVKFLAAYLKAADELASGGWKDPANKAIIAKYTDLPVEMLDRIGLTENDPTGDIDWNSVSLQEQFFREQGDLEYDGNADMQSAFRKDLLDRASASLGSTPAASPSNG</sequence>
<dbReference type="Pfam" id="PF09084">
    <property type="entry name" value="NMT1"/>
    <property type="match status" value="1"/>
</dbReference>
<dbReference type="Gene3D" id="3.40.190.10">
    <property type="entry name" value="Periplasmic binding protein-like II"/>
    <property type="match status" value="2"/>
</dbReference>
<keyword evidence="3 4" id="KW-0732">Signal</keyword>
<organism evidence="6 7">
    <name type="scientific">Sinosporangium siamense</name>
    <dbReference type="NCBI Taxonomy" id="1367973"/>
    <lineage>
        <taxon>Bacteria</taxon>
        <taxon>Bacillati</taxon>
        <taxon>Actinomycetota</taxon>
        <taxon>Actinomycetes</taxon>
        <taxon>Streptosporangiales</taxon>
        <taxon>Streptosporangiaceae</taxon>
        <taxon>Sinosporangium</taxon>
    </lineage>
</organism>
<reference evidence="6" key="1">
    <citation type="submission" date="2021-01" db="EMBL/GenBank/DDBJ databases">
        <title>Whole genome shotgun sequence of Sinosporangium siamense NBRC 109515.</title>
        <authorList>
            <person name="Komaki H."/>
            <person name="Tamura T."/>
        </authorList>
    </citation>
    <scope>NUCLEOTIDE SEQUENCE</scope>
    <source>
        <strain evidence="6">NBRC 109515</strain>
    </source>
</reference>
<dbReference type="PROSITE" id="PS51257">
    <property type="entry name" value="PROKAR_LIPOPROTEIN"/>
    <property type="match status" value="1"/>
</dbReference>
<keyword evidence="7" id="KW-1185">Reference proteome</keyword>
<comment type="caution">
    <text evidence="6">The sequence shown here is derived from an EMBL/GenBank/DDBJ whole genome shotgun (WGS) entry which is preliminary data.</text>
</comment>
<dbReference type="EMBL" id="BOOW01000053">
    <property type="protein sequence ID" value="GII97029.1"/>
    <property type="molecule type" value="Genomic_DNA"/>
</dbReference>
<proteinExistence type="inferred from homology"/>
<dbReference type="PANTHER" id="PTHR30024:SF47">
    <property type="entry name" value="TAURINE-BINDING PERIPLASMIC PROTEIN"/>
    <property type="match status" value="1"/>
</dbReference>
<dbReference type="PANTHER" id="PTHR30024">
    <property type="entry name" value="ALIPHATIC SULFONATES-BINDING PROTEIN-RELATED"/>
    <property type="match status" value="1"/>
</dbReference>
<dbReference type="RefSeq" id="WP_204032330.1">
    <property type="nucleotide sequence ID" value="NZ_BOOW01000053.1"/>
</dbReference>
<protein>
    <submittedName>
        <fullName evidence="6">ABC transporter substrate-binding protein</fullName>
    </submittedName>
</protein>
<dbReference type="SUPFAM" id="SSF53850">
    <property type="entry name" value="Periplasmic binding protein-like II"/>
    <property type="match status" value="1"/>
</dbReference>
<evidence type="ECO:0000256" key="3">
    <source>
        <dbReference type="ARBA" id="ARBA00022729"/>
    </source>
</evidence>
<dbReference type="InterPro" id="IPR015168">
    <property type="entry name" value="SsuA/THI5"/>
</dbReference>
<evidence type="ECO:0000313" key="6">
    <source>
        <dbReference type="EMBL" id="GII97029.1"/>
    </source>
</evidence>
<dbReference type="Proteomes" id="UP000606172">
    <property type="component" value="Unassembled WGS sequence"/>
</dbReference>
<evidence type="ECO:0000256" key="4">
    <source>
        <dbReference type="SAM" id="SignalP"/>
    </source>
</evidence>
<gene>
    <name evidence="6" type="ORF">Ssi02_72600</name>
</gene>
<evidence type="ECO:0000256" key="2">
    <source>
        <dbReference type="ARBA" id="ARBA00010742"/>
    </source>
</evidence>
<evidence type="ECO:0000259" key="5">
    <source>
        <dbReference type="Pfam" id="PF09084"/>
    </source>
</evidence>
<feature type="signal peptide" evidence="4">
    <location>
        <begin position="1"/>
        <end position="20"/>
    </location>
</feature>